<dbReference type="Proteomes" id="UP000813461">
    <property type="component" value="Unassembled WGS sequence"/>
</dbReference>
<feature type="compositionally biased region" description="Polar residues" evidence="1">
    <location>
        <begin position="184"/>
        <end position="214"/>
    </location>
</feature>
<accession>A0A8K0RAC2</accession>
<evidence type="ECO:0000313" key="2">
    <source>
        <dbReference type="EMBL" id="KAH7088453.1"/>
    </source>
</evidence>
<protein>
    <submittedName>
        <fullName evidence="2">Uncharacterized protein</fullName>
    </submittedName>
</protein>
<evidence type="ECO:0000313" key="3">
    <source>
        <dbReference type="Proteomes" id="UP000813461"/>
    </source>
</evidence>
<reference evidence="2" key="1">
    <citation type="journal article" date="2021" name="Nat. Commun.">
        <title>Genetic determinants of endophytism in the Arabidopsis root mycobiome.</title>
        <authorList>
            <person name="Mesny F."/>
            <person name="Miyauchi S."/>
            <person name="Thiergart T."/>
            <person name="Pickel B."/>
            <person name="Atanasova L."/>
            <person name="Karlsson M."/>
            <person name="Huettel B."/>
            <person name="Barry K.W."/>
            <person name="Haridas S."/>
            <person name="Chen C."/>
            <person name="Bauer D."/>
            <person name="Andreopoulos W."/>
            <person name="Pangilinan J."/>
            <person name="LaButti K."/>
            <person name="Riley R."/>
            <person name="Lipzen A."/>
            <person name="Clum A."/>
            <person name="Drula E."/>
            <person name="Henrissat B."/>
            <person name="Kohler A."/>
            <person name="Grigoriev I.V."/>
            <person name="Martin F.M."/>
            <person name="Hacquard S."/>
        </authorList>
    </citation>
    <scope>NUCLEOTIDE SEQUENCE</scope>
    <source>
        <strain evidence="2">MPI-SDFR-AT-0120</strain>
    </source>
</reference>
<dbReference type="AlphaFoldDB" id="A0A8K0RAC2"/>
<dbReference type="OrthoDB" id="3797212at2759"/>
<gene>
    <name evidence="2" type="ORF">FB567DRAFT_591847</name>
</gene>
<comment type="caution">
    <text evidence="2">The sequence shown here is derived from an EMBL/GenBank/DDBJ whole genome shotgun (WGS) entry which is preliminary data.</text>
</comment>
<organism evidence="2 3">
    <name type="scientific">Paraphoma chrysanthemicola</name>
    <dbReference type="NCBI Taxonomy" id="798071"/>
    <lineage>
        <taxon>Eukaryota</taxon>
        <taxon>Fungi</taxon>
        <taxon>Dikarya</taxon>
        <taxon>Ascomycota</taxon>
        <taxon>Pezizomycotina</taxon>
        <taxon>Dothideomycetes</taxon>
        <taxon>Pleosporomycetidae</taxon>
        <taxon>Pleosporales</taxon>
        <taxon>Pleosporineae</taxon>
        <taxon>Phaeosphaeriaceae</taxon>
        <taxon>Paraphoma</taxon>
    </lineage>
</organism>
<feature type="compositionally biased region" description="Pro residues" evidence="1">
    <location>
        <begin position="1"/>
        <end position="13"/>
    </location>
</feature>
<feature type="compositionally biased region" description="Gly residues" evidence="1">
    <location>
        <begin position="249"/>
        <end position="259"/>
    </location>
</feature>
<feature type="region of interest" description="Disordered" evidence="1">
    <location>
        <begin position="155"/>
        <end position="259"/>
    </location>
</feature>
<name>A0A8K0RAC2_9PLEO</name>
<dbReference type="EMBL" id="JAGMVJ010000008">
    <property type="protein sequence ID" value="KAH7088453.1"/>
    <property type="molecule type" value="Genomic_DNA"/>
</dbReference>
<sequence>MAAIQPPPPPPPGGNGGPGKGPSHNSPPSNKSIPRRRARLVRGDGKSAQTAWWTDTLWAHVNQKQFMVHRRTNALPNRWVRTTEGEARYDAEMGFTVWELGAGAARRVNLVGDSRFEPFQWQIAEVQDEERARVARHELLPGEENIFDDVEEEYIGQDPSPFDSPFLGKTSSPSSGGARGHRTMGSTSSAGIPQTPSRRGNDQTSSPLNASSSPGGRGTGTQLDRGVGSSPRQGPSSPMSPSAGKGRRGGGPSSPTQGG</sequence>
<evidence type="ECO:0000256" key="1">
    <source>
        <dbReference type="SAM" id="MobiDB-lite"/>
    </source>
</evidence>
<feature type="compositionally biased region" description="Low complexity" evidence="1">
    <location>
        <begin position="21"/>
        <end position="32"/>
    </location>
</feature>
<keyword evidence="3" id="KW-1185">Reference proteome</keyword>
<feature type="region of interest" description="Disordered" evidence="1">
    <location>
        <begin position="1"/>
        <end position="45"/>
    </location>
</feature>
<proteinExistence type="predicted"/>
<feature type="compositionally biased region" description="Polar residues" evidence="1">
    <location>
        <begin position="230"/>
        <end position="239"/>
    </location>
</feature>